<dbReference type="AlphaFoldDB" id="A0A1I2IWM5"/>
<evidence type="ECO:0000313" key="2">
    <source>
        <dbReference type="Proteomes" id="UP000199400"/>
    </source>
</evidence>
<protein>
    <submittedName>
        <fullName evidence="1">Uncharacterized protein</fullName>
    </submittedName>
</protein>
<feature type="non-terminal residue" evidence="1">
    <location>
        <position position="1"/>
    </location>
</feature>
<reference evidence="2" key="1">
    <citation type="submission" date="2016-10" db="EMBL/GenBank/DDBJ databases">
        <authorList>
            <person name="Varghese N."/>
            <person name="Submissions S."/>
        </authorList>
    </citation>
    <scope>NUCLEOTIDE SEQUENCE [LARGE SCALE GENOMIC DNA]</scope>
    <source>
        <strain evidence="2">ATCC 25963</strain>
    </source>
</reference>
<gene>
    <name evidence="1" type="ORF">SAMN02745121_08927</name>
</gene>
<dbReference type="RefSeq" id="WP_177326080.1">
    <property type="nucleotide sequence ID" value="NZ_FOMX01000080.1"/>
</dbReference>
<accession>A0A1I2IWM5</accession>
<dbReference type="Proteomes" id="UP000199400">
    <property type="component" value="Unassembled WGS sequence"/>
</dbReference>
<dbReference type="EMBL" id="FOMX01000080">
    <property type="protein sequence ID" value="SFF44911.1"/>
    <property type="molecule type" value="Genomic_DNA"/>
</dbReference>
<sequence length="61" mass="6633">PRWAGFAVVPGQGSPLPFHLCEDVTHDPCELYGHKTWVFAIGEALKKNGATAVKYEVPPAQ</sequence>
<name>A0A1I2IWM5_9BACT</name>
<keyword evidence="2" id="KW-1185">Reference proteome</keyword>
<organism evidence="1 2">
    <name type="scientific">Nannocystis exedens</name>
    <dbReference type="NCBI Taxonomy" id="54"/>
    <lineage>
        <taxon>Bacteria</taxon>
        <taxon>Pseudomonadati</taxon>
        <taxon>Myxococcota</taxon>
        <taxon>Polyangia</taxon>
        <taxon>Nannocystales</taxon>
        <taxon>Nannocystaceae</taxon>
        <taxon>Nannocystis</taxon>
    </lineage>
</organism>
<evidence type="ECO:0000313" key="1">
    <source>
        <dbReference type="EMBL" id="SFF44911.1"/>
    </source>
</evidence>
<proteinExistence type="predicted"/>